<feature type="region of interest" description="Disordered" evidence="1">
    <location>
        <begin position="389"/>
        <end position="410"/>
    </location>
</feature>
<evidence type="ECO:0000259" key="3">
    <source>
        <dbReference type="Pfam" id="PF25162"/>
    </source>
</evidence>
<feature type="transmembrane region" description="Helical" evidence="2">
    <location>
        <begin position="416"/>
        <end position="436"/>
    </location>
</feature>
<dbReference type="OrthoDB" id="293592at2157"/>
<dbReference type="InterPro" id="IPR057149">
    <property type="entry name" value="DUF7827"/>
</dbReference>
<keyword evidence="2" id="KW-1133">Transmembrane helix</keyword>
<protein>
    <recommendedName>
        <fullName evidence="3">DUF7827 domain-containing protein</fullName>
    </recommendedName>
</protein>
<name>A0A0M9AI86_9EURY</name>
<evidence type="ECO:0000256" key="1">
    <source>
        <dbReference type="SAM" id="MobiDB-lite"/>
    </source>
</evidence>
<comment type="caution">
    <text evidence="4">The sequence shown here is derived from an EMBL/GenBank/DDBJ whole genome shotgun (WGS) entry which is preliminary data.</text>
</comment>
<sequence>MLIAVAATGPGLTAAEQQATVSEDSLPLHADEQQVVTGETTLDSGTEMTVRIKSVNASNPFLMQRQVSVQPNGTFVAQFDLSDLPANVSYELSAHVDGDTLFKRTETIAECDGNCTDPVPDIQTPTETDSDEEVVTVPQGGTAEIPISMRDGGDKTLSVGSEAVNYQINATVSDDDDDGEVLVLFDTAAAGRDSETLSVADDGDSLTVTATEPDLSSPLAPAAYTYRVFESRETDDTPTTGTLLIEANETANEEFEVEETAEFGFEKSVSNVQQGDTGRIPIVLTTADAATISIGSPASNYEINATLRDGNGDDRVSLLFDTTAAGHDDPTLETAADADAVAVESGSEVALDSQLAATDYDLSLYRGTDATGQPDAIGTLVVTDGANSSTDAASDGVDSVTGETGAQQSQGGDFEIGAGAIAVGGVLAIAGVGLCLRSIMN</sequence>
<organism evidence="4 5">
    <name type="scientific">Haloarcula rubripromontorii</name>
    <dbReference type="NCBI Taxonomy" id="1705562"/>
    <lineage>
        <taxon>Archaea</taxon>
        <taxon>Methanobacteriati</taxon>
        <taxon>Methanobacteriota</taxon>
        <taxon>Stenosarchaea group</taxon>
        <taxon>Halobacteria</taxon>
        <taxon>Halobacteriales</taxon>
        <taxon>Haloarculaceae</taxon>
        <taxon>Haloarcula</taxon>
    </lineage>
</organism>
<dbReference type="Pfam" id="PF25162">
    <property type="entry name" value="DUF7827"/>
    <property type="match status" value="2"/>
</dbReference>
<dbReference type="NCBIfam" id="NF045517">
    <property type="entry name" value="halo_surf_dom"/>
    <property type="match status" value="1"/>
</dbReference>
<accession>A0A0M9AI86</accession>
<evidence type="ECO:0000313" key="5">
    <source>
        <dbReference type="Proteomes" id="UP000037729"/>
    </source>
</evidence>
<dbReference type="STRING" id="1705562.AMS69_14400"/>
<reference evidence="4 5" key="1">
    <citation type="submission" date="2015-08" db="EMBL/GenBank/DDBJ databases">
        <title>Genomes of Isolates from Cabo Rojo, PR.</title>
        <authorList>
            <person name="Sanchez-Nieves R.L."/>
            <person name="Montalvo-Rodriguez R."/>
        </authorList>
    </citation>
    <scope>NUCLEOTIDE SEQUENCE [LARGE SCALE GENOMIC DNA]</scope>
    <source>
        <strain evidence="4 5">SL3</strain>
    </source>
</reference>
<feature type="domain" description="DUF7827" evidence="3">
    <location>
        <begin position="130"/>
        <end position="211"/>
    </location>
</feature>
<keyword evidence="5" id="KW-1185">Reference proteome</keyword>
<feature type="domain" description="DUF7827" evidence="3">
    <location>
        <begin position="261"/>
        <end position="365"/>
    </location>
</feature>
<keyword evidence="2" id="KW-0812">Transmembrane</keyword>
<dbReference type="Proteomes" id="UP000037729">
    <property type="component" value="Unassembled WGS sequence"/>
</dbReference>
<dbReference type="PATRIC" id="fig|1705562.3.peg.3494"/>
<keyword evidence="2" id="KW-0472">Membrane</keyword>
<evidence type="ECO:0000256" key="2">
    <source>
        <dbReference type="SAM" id="Phobius"/>
    </source>
</evidence>
<feature type="compositionally biased region" description="Polar residues" evidence="1">
    <location>
        <begin position="401"/>
        <end position="410"/>
    </location>
</feature>
<proteinExistence type="predicted"/>
<dbReference type="EMBL" id="LIUF01000004">
    <property type="protein sequence ID" value="KOX92532.1"/>
    <property type="molecule type" value="Genomic_DNA"/>
</dbReference>
<evidence type="ECO:0000313" key="4">
    <source>
        <dbReference type="EMBL" id="KOX92532.1"/>
    </source>
</evidence>
<gene>
    <name evidence="4" type="ORF">AMS69_14400</name>
</gene>
<dbReference type="AlphaFoldDB" id="A0A0M9AI86"/>